<dbReference type="SUPFAM" id="SSF57667">
    <property type="entry name" value="beta-beta-alpha zinc fingers"/>
    <property type="match status" value="3"/>
</dbReference>
<dbReference type="InterPro" id="IPR013087">
    <property type="entry name" value="Znf_C2H2_type"/>
</dbReference>
<evidence type="ECO:0000259" key="6">
    <source>
        <dbReference type="PROSITE" id="PS50157"/>
    </source>
</evidence>
<keyword evidence="2" id="KW-0677">Repeat</keyword>
<evidence type="ECO:0000256" key="3">
    <source>
        <dbReference type="ARBA" id="ARBA00022771"/>
    </source>
</evidence>
<evidence type="ECO:0000256" key="4">
    <source>
        <dbReference type="ARBA" id="ARBA00022833"/>
    </source>
</evidence>
<dbReference type="PROSITE" id="PS00028">
    <property type="entry name" value="ZINC_FINGER_C2H2_1"/>
    <property type="match status" value="4"/>
</dbReference>
<dbReference type="PANTHER" id="PTHR24379">
    <property type="entry name" value="KRAB AND ZINC FINGER DOMAIN-CONTAINING"/>
    <property type="match status" value="1"/>
</dbReference>
<sequence length="177" mass="20581">MTTNQKKFYCVFENCNKSFASNAALQVHLNRHNNIRPFKCTICNRAFFRKANLTEHIKNIHTGENKMTCERCGKVYACKKTFDDHTCAIEEEIKCGKCNKRFSKLGFKDKHMRDKHGSLFRPKTISKCSICSLEYANYSSFKSHIVNIHNGFGYKCNACDARFRLLKEFKAHACQQK</sequence>
<proteinExistence type="predicted"/>
<dbReference type="Gene3D" id="3.30.160.60">
    <property type="entry name" value="Classic Zinc Finger"/>
    <property type="match status" value="4"/>
</dbReference>
<feature type="domain" description="C2H2-type" evidence="6">
    <location>
        <begin position="38"/>
        <end position="66"/>
    </location>
</feature>
<protein>
    <submittedName>
        <fullName evidence="7">ZBT24</fullName>
    </submittedName>
</protein>
<gene>
    <name evidence="7" type="primary">ZBT24</name>
    <name evidence="7" type="ORF">A0H76_799</name>
</gene>
<keyword evidence="4" id="KW-0862">Zinc</keyword>
<dbReference type="GO" id="GO:0008270">
    <property type="term" value="F:zinc ion binding"/>
    <property type="evidence" value="ECO:0007669"/>
    <property type="project" value="UniProtKB-KW"/>
</dbReference>
<dbReference type="AlphaFoldDB" id="A0A1X0QI59"/>
<dbReference type="VEuPathDB" id="MicrosporidiaDB:A0H76_799"/>
<dbReference type="InterPro" id="IPR036236">
    <property type="entry name" value="Znf_C2H2_sf"/>
</dbReference>
<name>A0A1X0QI59_9MICR</name>
<evidence type="ECO:0000256" key="2">
    <source>
        <dbReference type="ARBA" id="ARBA00022737"/>
    </source>
</evidence>
<evidence type="ECO:0000256" key="1">
    <source>
        <dbReference type="ARBA" id="ARBA00022723"/>
    </source>
</evidence>
<organism evidence="7 8">
    <name type="scientific">Hepatospora eriocheir</name>
    <dbReference type="NCBI Taxonomy" id="1081669"/>
    <lineage>
        <taxon>Eukaryota</taxon>
        <taxon>Fungi</taxon>
        <taxon>Fungi incertae sedis</taxon>
        <taxon>Microsporidia</taxon>
        <taxon>Hepatosporidae</taxon>
        <taxon>Hepatospora</taxon>
    </lineage>
</organism>
<keyword evidence="3 5" id="KW-0863">Zinc-finger</keyword>
<evidence type="ECO:0000256" key="5">
    <source>
        <dbReference type="PROSITE-ProRule" id="PRU00042"/>
    </source>
</evidence>
<dbReference type="EMBL" id="LTAI01000187">
    <property type="protein sequence ID" value="ORD99470.1"/>
    <property type="molecule type" value="Genomic_DNA"/>
</dbReference>
<evidence type="ECO:0000313" key="7">
    <source>
        <dbReference type="EMBL" id="ORD99470.1"/>
    </source>
</evidence>
<evidence type="ECO:0000313" key="8">
    <source>
        <dbReference type="Proteomes" id="UP000192501"/>
    </source>
</evidence>
<dbReference type="SMART" id="SM00355">
    <property type="entry name" value="ZnF_C2H2"/>
    <property type="match status" value="5"/>
</dbReference>
<accession>A0A1X0QI59</accession>
<feature type="domain" description="C2H2-type" evidence="6">
    <location>
        <begin position="8"/>
        <end position="37"/>
    </location>
</feature>
<comment type="caution">
    <text evidence="7">The sequence shown here is derived from an EMBL/GenBank/DDBJ whole genome shotgun (WGS) entry which is preliminary data.</text>
</comment>
<dbReference type="FunFam" id="3.30.160.60:FF:000086">
    <property type="entry name" value="transcription factor E4F1 isoform X1"/>
    <property type="match status" value="1"/>
</dbReference>
<keyword evidence="1" id="KW-0479">Metal-binding</keyword>
<dbReference type="Pfam" id="PF00096">
    <property type="entry name" value="zf-C2H2"/>
    <property type="match status" value="2"/>
</dbReference>
<dbReference type="PANTHER" id="PTHR24379:SF121">
    <property type="entry name" value="C2H2-TYPE DOMAIN-CONTAINING PROTEIN"/>
    <property type="match status" value="1"/>
</dbReference>
<dbReference type="VEuPathDB" id="MicrosporidiaDB:HERIO_1454"/>
<dbReference type="Proteomes" id="UP000192501">
    <property type="component" value="Unassembled WGS sequence"/>
</dbReference>
<reference evidence="7 8" key="1">
    <citation type="journal article" date="2017" name="Environ. Microbiol.">
        <title>Decay of the glycolytic pathway and adaptation to intranuclear parasitism within Enterocytozoonidae microsporidia.</title>
        <authorList>
            <person name="Wiredu Boakye D."/>
            <person name="Jaroenlak P."/>
            <person name="Prachumwat A."/>
            <person name="Williams T.A."/>
            <person name="Bateman K.S."/>
            <person name="Itsathitphaisarn O."/>
            <person name="Sritunyalucksana K."/>
            <person name="Paszkiewicz K.H."/>
            <person name="Moore K.A."/>
            <person name="Stentiford G.D."/>
            <person name="Williams B.A."/>
        </authorList>
    </citation>
    <scope>NUCLEOTIDE SEQUENCE [LARGE SCALE GENOMIC DNA]</scope>
    <source>
        <strain evidence="8">canceri</strain>
    </source>
</reference>
<dbReference type="PROSITE" id="PS50157">
    <property type="entry name" value="ZINC_FINGER_C2H2_2"/>
    <property type="match status" value="2"/>
</dbReference>